<protein>
    <submittedName>
        <fullName evidence="1">Uncharacterized protein</fullName>
    </submittedName>
</protein>
<accession>A0A937G3I4</accession>
<evidence type="ECO:0000313" key="1">
    <source>
        <dbReference type="EMBL" id="MBL6450007.1"/>
    </source>
</evidence>
<reference evidence="1" key="1">
    <citation type="submission" date="2021-01" db="EMBL/GenBank/DDBJ databases">
        <title>Fulvivirga kasyanovii gen. nov., sp nov., a novel member of the phylum Bacteroidetes isolated from seawater in a mussel farm.</title>
        <authorList>
            <person name="Zhao L.-H."/>
            <person name="Wang Z.-J."/>
        </authorList>
    </citation>
    <scope>NUCLEOTIDE SEQUENCE</scope>
    <source>
        <strain evidence="1">29W222</strain>
    </source>
</reference>
<dbReference type="RefSeq" id="WP_202859549.1">
    <property type="nucleotide sequence ID" value="NZ_JAEUGD010000068.1"/>
</dbReference>
<dbReference type="Proteomes" id="UP000614216">
    <property type="component" value="Unassembled WGS sequence"/>
</dbReference>
<organism evidence="1 2">
    <name type="scientific">Fulvivirga marina</name>
    <dbReference type="NCBI Taxonomy" id="2494733"/>
    <lineage>
        <taxon>Bacteria</taxon>
        <taxon>Pseudomonadati</taxon>
        <taxon>Bacteroidota</taxon>
        <taxon>Cytophagia</taxon>
        <taxon>Cytophagales</taxon>
        <taxon>Fulvivirgaceae</taxon>
        <taxon>Fulvivirga</taxon>
    </lineage>
</organism>
<keyword evidence="2" id="KW-1185">Reference proteome</keyword>
<sequence length="237" mass="27797">MEKLSNDWLTDGLIDFEYKKYVLLAYFKKVKSSFRLQELYPILGDLVFHYNNLMAFKNSHESLRKNFPQELTGVDFEKLELTYKQIVEDDELMNEIGDIISYALPLFKRSLTEGKEIYEFVESNCEVTPVGLLPLYTDEGYFFVSHGPSSQTRVYRYQLTFLKTSEEQYRGIHTTLIDSLWRGLGDTYESLKIGLTKRFKDMPNPATFLIHSKIKFPYTSTLEPVAKRLLIRYISRA</sequence>
<evidence type="ECO:0000313" key="2">
    <source>
        <dbReference type="Proteomes" id="UP000614216"/>
    </source>
</evidence>
<dbReference type="AlphaFoldDB" id="A0A937G3I4"/>
<name>A0A937G3I4_9BACT</name>
<dbReference type="EMBL" id="JAEUGD010000068">
    <property type="protein sequence ID" value="MBL6450007.1"/>
    <property type="molecule type" value="Genomic_DNA"/>
</dbReference>
<proteinExistence type="predicted"/>
<comment type="caution">
    <text evidence="1">The sequence shown here is derived from an EMBL/GenBank/DDBJ whole genome shotgun (WGS) entry which is preliminary data.</text>
</comment>
<gene>
    <name evidence="1" type="ORF">JMN32_27080</name>
</gene>